<dbReference type="InterPro" id="IPR006076">
    <property type="entry name" value="FAD-dep_OxRdtase"/>
</dbReference>
<proteinExistence type="predicted"/>
<reference evidence="4 5" key="1">
    <citation type="submission" date="2017-07" db="EMBL/GenBank/DDBJ databases">
        <title>Draft sequence of Rhodococcus enclensis 23b-28.</title>
        <authorList>
            <person name="Besaury L."/>
            <person name="Sancelme M."/>
            <person name="Amato P."/>
            <person name="Lallement A."/>
            <person name="Delort A.-M."/>
        </authorList>
    </citation>
    <scope>NUCLEOTIDE SEQUENCE [LARGE SCALE GENOMIC DNA]</scope>
    <source>
        <strain evidence="4 5">23b-28</strain>
    </source>
</reference>
<keyword evidence="1" id="KW-0560">Oxidoreductase</keyword>
<dbReference type="Gene3D" id="3.50.50.60">
    <property type="entry name" value="FAD/NAD(P)-binding domain"/>
    <property type="match status" value="1"/>
</dbReference>
<dbReference type="RefSeq" id="WP_099698653.1">
    <property type="nucleotide sequence ID" value="NZ_NOVD01000045.1"/>
</dbReference>
<feature type="domain" description="FAD dependent oxidoreductase" evidence="3">
    <location>
        <begin position="12"/>
        <end position="342"/>
    </location>
</feature>
<organism evidence="4 5">
    <name type="scientific">Rhodococcus qingshengii</name>
    <dbReference type="NCBI Taxonomy" id="334542"/>
    <lineage>
        <taxon>Bacteria</taxon>
        <taxon>Bacillati</taxon>
        <taxon>Actinomycetota</taxon>
        <taxon>Actinomycetes</taxon>
        <taxon>Mycobacteriales</taxon>
        <taxon>Nocardiaceae</taxon>
        <taxon>Rhodococcus</taxon>
        <taxon>Rhodococcus erythropolis group</taxon>
    </lineage>
</organism>
<comment type="caution">
    <text evidence="4">The sequence shown here is derived from an EMBL/GenBank/DDBJ whole genome shotgun (WGS) entry which is preliminary data.</text>
</comment>
<dbReference type="AlphaFoldDB" id="A0A2A5J353"/>
<accession>A0A2A5J353</accession>
<protein>
    <submittedName>
        <fullName evidence="4">FAD-dependent oxidoreductase</fullName>
    </submittedName>
</protein>
<dbReference type="InterPro" id="IPR036188">
    <property type="entry name" value="FAD/NAD-bd_sf"/>
</dbReference>
<dbReference type="Proteomes" id="UP000230886">
    <property type="component" value="Unassembled WGS sequence"/>
</dbReference>
<dbReference type="GO" id="GO:0005737">
    <property type="term" value="C:cytoplasm"/>
    <property type="evidence" value="ECO:0007669"/>
    <property type="project" value="TreeGrafter"/>
</dbReference>
<dbReference type="Gene3D" id="3.30.9.10">
    <property type="entry name" value="D-Amino Acid Oxidase, subunit A, domain 2"/>
    <property type="match status" value="1"/>
</dbReference>
<name>A0A2A5J353_RHOSG</name>
<evidence type="ECO:0000256" key="1">
    <source>
        <dbReference type="ARBA" id="ARBA00023002"/>
    </source>
</evidence>
<gene>
    <name evidence="4" type="ORF">CHR55_29215</name>
</gene>
<evidence type="ECO:0000313" key="5">
    <source>
        <dbReference type="Proteomes" id="UP000230886"/>
    </source>
</evidence>
<dbReference type="PANTHER" id="PTHR13847:SF289">
    <property type="entry name" value="GLYCINE OXIDASE"/>
    <property type="match status" value="1"/>
</dbReference>
<dbReference type="EMBL" id="NOVD01000045">
    <property type="protein sequence ID" value="PCK23796.1"/>
    <property type="molecule type" value="Genomic_DNA"/>
</dbReference>
<feature type="transmembrane region" description="Helical" evidence="2">
    <location>
        <begin position="12"/>
        <end position="29"/>
    </location>
</feature>
<evidence type="ECO:0000259" key="3">
    <source>
        <dbReference type="Pfam" id="PF01266"/>
    </source>
</evidence>
<keyword evidence="2" id="KW-0812">Transmembrane</keyword>
<dbReference type="GO" id="GO:0016491">
    <property type="term" value="F:oxidoreductase activity"/>
    <property type="evidence" value="ECO:0007669"/>
    <property type="project" value="UniProtKB-KW"/>
</dbReference>
<dbReference type="SUPFAM" id="SSF51905">
    <property type="entry name" value="FAD/NAD(P)-binding domain"/>
    <property type="match status" value="1"/>
</dbReference>
<evidence type="ECO:0000313" key="4">
    <source>
        <dbReference type="EMBL" id="PCK23796.1"/>
    </source>
</evidence>
<evidence type="ECO:0000256" key="2">
    <source>
        <dbReference type="SAM" id="Phobius"/>
    </source>
</evidence>
<keyword evidence="2" id="KW-1133">Transmembrane helix</keyword>
<dbReference type="Pfam" id="PF01266">
    <property type="entry name" value="DAO"/>
    <property type="match status" value="1"/>
</dbReference>
<keyword evidence="2" id="KW-0472">Membrane</keyword>
<dbReference type="PANTHER" id="PTHR13847">
    <property type="entry name" value="SARCOSINE DEHYDROGENASE-RELATED"/>
    <property type="match status" value="1"/>
</dbReference>
<sequence>MTHPNGRNDSPILVIGAGVVGASIAYHLARVGLRVTVLERGSVAGGVTGNSFAWVGLSKSAAETYSDPFRHGVALELDRLERELVEPFGLRRRGAITWETTEAETRKFVDAHRALGHPVDLIGKEEILAREPGLRTAPLVAACAPDDGGVDPVAFARSLLRGAEEYGATVYSDVSALGVLTEGMRVCGVMTADGPVYGSATVLAAGTAIPGLAASAGVDVEVDASPCCLIRFSTPHPLVNGILSSPDFEIRQLDDTTLIAAEDVPVGFSGDARELAGPTLHAIRSQLEDGDQVELIEAVVADRPIPRGGRPLLSFAEGVSGLYLAATHPAIILAGAIGAHVAGDFARASTLDG</sequence>